<evidence type="ECO:0000256" key="1">
    <source>
        <dbReference type="ARBA" id="ARBA00007430"/>
    </source>
</evidence>
<dbReference type="Pfam" id="PF02719">
    <property type="entry name" value="Polysacc_synt_2"/>
    <property type="match status" value="1"/>
</dbReference>
<reference evidence="3 4" key="1">
    <citation type="submission" date="2016-10" db="EMBL/GenBank/DDBJ databases">
        <authorList>
            <person name="de Groot N.N."/>
        </authorList>
    </citation>
    <scope>NUCLEOTIDE SEQUENCE [LARGE SCALE GENOMIC DNA]</scope>
    <source>
        <strain evidence="3 4">DSM 25186</strain>
    </source>
</reference>
<dbReference type="AlphaFoldDB" id="A0A1G9LCG0"/>
<gene>
    <name evidence="3" type="ORF">SAMN05421823_1076</name>
</gene>
<dbReference type="OrthoDB" id="9803111at2"/>
<dbReference type="EMBL" id="FNFO01000007">
    <property type="protein sequence ID" value="SDL59641.1"/>
    <property type="molecule type" value="Genomic_DNA"/>
</dbReference>
<evidence type="ECO:0000313" key="3">
    <source>
        <dbReference type="EMBL" id="SDL59641.1"/>
    </source>
</evidence>
<dbReference type="InterPro" id="IPR036291">
    <property type="entry name" value="NAD(P)-bd_dom_sf"/>
</dbReference>
<organism evidence="3 4">
    <name type="scientific">Catalinimonas alkaloidigena</name>
    <dbReference type="NCBI Taxonomy" id="1075417"/>
    <lineage>
        <taxon>Bacteria</taxon>
        <taxon>Pseudomonadati</taxon>
        <taxon>Bacteroidota</taxon>
        <taxon>Cytophagia</taxon>
        <taxon>Cytophagales</taxon>
        <taxon>Catalimonadaceae</taxon>
        <taxon>Catalinimonas</taxon>
    </lineage>
</organism>
<accession>A0A1G9LCG0</accession>
<sequence length="337" mass="36974">MAPYDLNGASVLITGGTGSFGSAFTARLLQRFPDVKQITVFSRDEYKQSEMRRAFPQSPVRFVLGDVRDAARTEEVMAGVDVVIHAAALKQVGTAEQQPGEFVKSNINGTENVVRAATRHGVQRLIHLSTDKAAAPAGVYGATKLCAERLVSATAASSNAPVMASVRLGNFFGSRGSVVPIFLELRKQGWFPIRQPDMSRFHMTLPQTCDFVLFALAFAQGGEVMVPKLPSYRLADLAHAIDADARLQVTGLEMGEKVHETMVTEAEAPFTFELDDCFIIASPDRSTHYLFERGARPVAADFQYTSDRNSTWLSPAMLREALAELYEQNFDFSRPSV</sequence>
<dbReference type="Gene3D" id="3.40.50.720">
    <property type="entry name" value="NAD(P)-binding Rossmann-like Domain"/>
    <property type="match status" value="1"/>
</dbReference>
<feature type="domain" description="Polysaccharide biosynthesis protein CapD-like" evidence="2">
    <location>
        <begin position="11"/>
        <end position="280"/>
    </location>
</feature>
<keyword evidence="4" id="KW-1185">Reference proteome</keyword>
<dbReference type="Proteomes" id="UP000198510">
    <property type="component" value="Unassembled WGS sequence"/>
</dbReference>
<name>A0A1G9LCG0_9BACT</name>
<dbReference type="SUPFAM" id="SSF51735">
    <property type="entry name" value="NAD(P)-binding Rossmann-fold domains"/>
    <property type="match status" value="1"/>
</dbReference>
<dbReference type="STRING" id="1075417.SAMN05421823_1076"/>
<dbReference type="InterPro" id="IPR003869">
    <property type="entry name" value="Polysac_CapD-like"/>
</dbReference>
<proteinExistence type="inferred from homology"/>
<dbReference type="PANTHER" id="PTHR43318">
    <property type="entry name" value="UDP-N-ACETYLGLUCOSAMINE 4,6-DEHYDRATASE"/>
    <property type="match status" value="1"/>
</dbReference>
<dbReference type="InterPro" id="IPR051203">
    <property type="entry name" value="Polysaccharide_Synthase-Rel"/>
</dbReference>
<dbReference type="PANTHER" id="PTHR43318:SF2">
    <property type="entry name" value="UDP-N-ACETYLGLUCOSAMINE 4,6-DEHYDRATASE (INVERTING)"/>
    <property type="match status" value="1"/>
</dbReference>
<evidence type="ECO:0000259" key="2">
    <source>
        <dbReference type="Pfam" id="PF02719"/>
    </source>
</evidence>
<protein>
    <submittedName>
        <fullName evidence="3">Polysaccharide biosynthesis protein</fullName>
    </submittedName>
</protein>
<comment type="similarity">
    <text evidence="1">Belongs to the polysaccharide synthase family.</text>
</comment>
<dbReference type="RefSeq" id="WP_089684199.1">
    <property type="nucleotide sequence ID" value="NZ_FNFO01000007.1"/>
</dbReference>
<evidence type="ECO:0000313" key="4">
    <source>
        <dbReference type="Proteomes" id="UP000198510"/>
    </source>
</evidence>